<proteinExistence type="predicted"/>
<reference evidence="2 3" key="1">
    <citation type="submission" date="2022-12" db="EMBL/GenBank/DDBJ databases">
        <authorList>
            <person name="Muema E."/>
        </authorList>
    </citation>
    <scope>NUCLEOTIDE SEQUENCE [LARGE SCALE GENOMIC DNA]</scope>
    <source>
        <strain evidence="3">1326</strain>
    </source>
</reference>
<dbReference type="Proteomes" id="UP001387293">
    <property type="component" value="Unassembled WGS sequence"/>
</dbReference>
<keyword evidence="1" id="KW-0732">Signal</keyword>
<keyword evidence="3" id="KW-1185">Reference proteome</keyword>
<evidence type="ECO:0000313" key="2">
    <source>
        <dbReference type="EMBL" id="MEI9409336.1"/>
    </source>
</evidence>
<sequence>MPAITRRTLLALTGAGVAFNPVSAAGKTSPKLQVLIATHQAAYEALHHVFRRAANGREDRERADTAEQEALLAICSYPAIGRHERRAKAEYLLAVEARGELDLEEHMQAILRSMRRG</sequence>
<protein>
    <submittedName>
        <fullName evidence="2">Uncharacterized protein</fullName>
    </submittedName>
</protein>
<comment type="caution">
    <text evidence="2">The sequence shown here is derived from an EMBL/GenBank/DDBJ whole genome shotgun (WGS) entry which is preliminary data.</text>
</comment>
<accession>A0ABU8KUC6</accession>
<evidence type="ECO:0000313" key="3">
    <source>
        <dbReference type="Proteomes" id="UP001387293"/>
    </source>
</evidence>
<gene>
    <name evidence="2" type="ORF">O7A60_11225</name>
</gene>
<dbReference type="EMBL" id="JAPYKS010000007">
    <property type="protein sequence ID" value="MEI9409336.1"/>
    <property type="molecule type" value="Genomic_DNA"/>
</dbReference>
<feature type="chain" id="PRO_5046473626" evidence="1">
    <location>
        <begin position="25"/>
        <end position="117"/>
    </location>
</feature>
<feature type="signal peptide" evidence="1">
    <location>
        <begin position="1"/>
        <end position="24"/>
    </location>
</feature>
<dbReference type="RefSeq" id="WP_337106299.1">
    <property type="nucleotide sequence ID" value="NZ_JAPYKS010000007.1"/>
</dbReference>
<name>A0ABU8KUC6_9HYPH</name>
<organism evidence="2 3">
    <name type="scientific">Mesorhizobium salmacidum</name>
    <dbReference type="NCBI Taxonomy" id="3015171"/>
    <lineage>
        <taxon>Bacteria</taxon>
        <taxon>Pseudomonadati</taxon>
        <taxon>Pseudomonadota</taxon>
        <taxon>Alphaproteobacteria</taxon>
        <taxon>Hyphomicrobiales</taxon>
        <taxon>Phyllobacteriaceae</taxon>
        <taxon>Mesorhizobium</taxon>
    </lineage>
</organism>
<evidence type="ECO:0000256" key="1">
    <source>
        <dbReference type="SAM" id="SignalP"/>
    </source>
</evidence>